<keyword evidence="5" id="KW-0378">Hydrolase</keyword>
<feature type="compositionally biased region" description="Polar residues" evidence="14">
    <location>
        <begin position="352"/>
        <end position="375"/>
    </location>
</feature>
<evidence type="ECO:0000256" key="10">
    <source>
        <dbReference type="ARBA" id="ARBA00023326"/>
    </source>
</evidence>
<evidence type="ECO:0000256" key="8">
    <source>
        <dbReference type="ARBA" id="ARBA00023277"/>
    </source>
</evidence>
<dbReference type="VEuPathDB" id="FungiDB:H257_10163"/>
<feature type="compositionally biased region" description="Low complexity" evidence="14">
    <location>
        <begin position="300"/>
        <end position="325"/>
    </location>
</feature>
<keyword evidence="10" id="KW-0624">Polysaccharide degradation</keyword>
<dbReference type="EC" id="3.2.1.39" evidence="3"/>
<dbReference type="AlphaFoldDB" id="A0A397ATL9"/>
<keyword evidence="8" id="KW-0119">Carbohydrate metabolism</keyword>
<reference evidence="17 18" key="1">
    <citation type="submission" date="2018-08" db="EMBL/GenBank/DDBJ databases">
        <title>Aphanomyces genome sequencing and annotation.</title>
        <authorList>
            <person name="Minardi D."/>
            <person name="Oidtmann B."/>
            <person name="Van Der Giezen M."/>
            <person name="Studholme D.J."/>
        </authorList>
    </citation>
    <scope>NUCLEOTIDE SEQUENCE [LARGE SCALE GENOMIC DNA]</scope>
    <source>
        <strain evidence="17 18">Kv</strain>
    </source>
</reference>
<protein>
    <recommendedName>
        <fullName evidence="3">glucan endo-1,3-beta-D-glucosidase</fullName>
        <ecNumber evidence="3">3.2.1.39</ecNumber>
    </recommendedName>
    <alternativeName>
        <fullName evidence="13">Endo-1,3-beta-glucanase btgC</fullName>
    </alternativeName>
    <alternativeName>
        <fullName evidence="12">Laminarinase btgC</fullName>
    </alternativeName>
</protein>
<evidence type="ECO:0000256" key="5">
    <source>
        <dbReference type="ARBA" id="ARBA00022801"/>
    </source>
</evidence>
<evidence type="ECO:0000256" key="12">
    <source>
        <dbReference type="ARBA" id="ARBA00042373"/>
    </source>
</evidence>
<evidence type="ECO:0000256" key="11">
    <source>
        <dbReference type="ARBA" id="ARBA00037649"/>
    </source>
</evidence>
<evidence type="ECO:0000256" key="14">
    <source>
        <dbReference type="SAM" id="MobiDB-lite"/>
    </source>
</evidence>
<dbReference type="GO" id="GO:0000272">
    <property type="term" value="P:polysaccharide catabolic process"/>
    <property type="evidence" value="ECO:0007669"/>
    <property type="project" value="UniProtKB-KW"/>
</dbReference>
<keyword evidence="6 15" id="KW-0472">Membrane</keyword>
<evidence type="ECO:0000256" key="1">
    <source>
        <dbReference type="ARBA" id="ARBA00000382"/>
    </source>
</evidence>
<dbReference type="GO" id="GO:0042973">
    <property type="term" value="F:glucan endo-1,3-beta-D-glucosidase activity"/>
    <property type="evidence" value="ECO:0007669"/>
    <property type="project" value="UniProtKB-EC"/>
</dbReference>
<comment type="function">
    <text evidence="11">Glucanases play a role in cell expansion during growth, in cell-cell fusion during mating, and in spore release during sporulation. This enzyme may be involved in beta-glucan degradation. Active on laminarin and lichenan.</text>
</comment>
<dbReference type="Gene3D" id="3.20.20.80">
    <property type="entry name" value="Glycosidases"/>
    <property type="match status" value="2"/>
</dbReference>
<evidence type="ECO:0000256" key="4">
    <source>
        <dbReference type="ARBA" id="ARBA00022475"/>
    </source>
</evidence>
<comment type="caution">
    <text evidence="17">The sequence shown here is derived from an EMBL/GenBank/DDBJ whole genome shotgun (WGS) entry which is preliminary data.</text>
</comment>
<dbReference type="SUPFAM" id="SSF51445">
    <property type="entry name" value="(Trans)glycosidases"/>
    <property type="match status" value="1"/>
</dbReference>
<sequence>MAHRSLSLWIYAAVIFVATTADAGGSGICYDSFQAIGNVDAHFTFLRGKFGAVRTYQTSVANQVNLIDAAAKAGLQVAAGVWLRGPIAFEDDLKAAVDGVKRHPTNVMAVYVGNEDLDHGWSAEQVVDKIRVVRAAFAAQGLGNVPIGTVQTDGQFLANPDLAAACDVVGVNIYPFFDSSAFSMLFPVDNLDKRYAAMVRTFGQKVRLTETGWPSAGISQGNYVSSRANARQYFKDYEVWVAGLTGASSQWPFYFQFADVPAKGGFEAHFGLSVDGASWKIDVVPTTTPAPTTTTPPPTTTTTTPKPTTTTPKPTTTTLAPTTAPITGGAAGNSSRAPTAAAAEFPSGGNGSSAATTTLEPTNSPLSNANGVQDSSDNVMLANTAESKTTSGSSGAAAGWSILGIVGGLVVGFVAIRKYRQYLDKKDRDVGRDASGRTFMTYQRGEVAIL</sequence>
<evidence type="ECO:0000256" key="16">
    <source>
        <dbReference type="SAM" id="SignalP"/>
    </source>
</evidence>
<evidence type="ECO:0000256" key="6">
    <source>
        <dbReference type="ARBA" id="ARBA00023136"/>
    </source>
</evidence>
<feature type="transmembrane region" description="Helical" evidence="15">
    <location>
        <begin position="397"/>
        <end position="416"/>
    </location>
</feature>
<feature type="chain" id="PRO_5017424003" description="glucan endo-1,3-beta-D-glucosidase" evidence="16">
    <location>
        <begin position="22"/>
        <end position="450"/>
    </location>
</feature>
<evidence type="ECO:0000313" key="17">
    <source>
        <dbReference type="EMBL" id="RHY11012.1"/>
    </source>
</evidence>
<accession>A0A397ATL9</accession>
<keyword evidence="4" id="KW-1003">Cell membrane</keyword>
<evidence type="ECO:0000256" key="13">
    <source>
        <dbReference type="ARBA" id="ARBA00043078"/>
    </source>
</evidence>
<dbReference type="PANTHER" id="PTHR16631">
    <property type="entry name" value="GLUCAN 1,3-BETA-GLUCOSIDASE"/>
    <property type="match status" value="1"/>
</dbReference>
<name>A0A397ATL9_APHAT</name>
<dbReference type="InterPro" id="IPR017853">
    <property type="entry name" value="GH"/>
</dbReference>
<dbReference type="InterPro" id="IPR050732">
    <property type="entry name" value="Beta-glucan_modifiers"/>
</dbReference>
<evidence type="ECO:0000256" key="7">
    <source>
        <dbReference type="ARBA" id="ARBA00023180"/>
    </source>
</evidence>
<comment type="subcellular location">
    <subcellularLocation>
        <location evidence="2">Cell membrane</location>
    </subcellularLocation>
</comment>
<evidence type="ECO:0000256" key="15">
    <source>
        <dbReference type="SAM" id="Phobius"/>
    </source>
</evidence>
<evidence type="ECO:0000256" key="9">
    <source>
        <dbReference type="ARBA" id="ARBA00023316"/>
    </source>
</evidence>
<keyword evidence="15" id="KW-0812">Transmembrane</keyword>
<dbReference type="GO" id="GO:0071555">
    <property type="term" value="P:cell wall organization"/>
    <property type="evidence" value="ECO:0007669"/>
    <property type="project" value="UniProtKB-KW"/>
</dbReference>
<comment type="catalytic activity">
    <reaction evidence="1">
        <text>Hydrolysis of (1-&gt;3)-beta-D-glucosidic linkages in (1-&gt;3)-beta-D-glucans.</text>
        <dbReference type="EC" id="3.2.1.39"/>
    </reaction>
</comment>
<feature type="signal peptide" evidence="16">
    <location>
        <begin position="1"/>
        <end position="21"/>
    </location>
</feature>
<dbReference type="GO" id="GO:0005886">
    <property type="term" value="C:plasma membrane"/>
    <property type="evidence" value="ECO:0007669"/>
    <property type="project" value="UniProtKB-SubCell"/>
</dbReference>
<keyword evidence="15" id="KW-1133">Transmembrane helix</keyword>
<organism evidence="17 18">
    <name type="scientific">Aphanomyces astaci</name>
    <name type="common">Crayfish plague agent</name>
    <dbReference type="NCBI Taxonomy" id="112090"/>
    <lineage>
        <taxon>Eukaryota</taxon>
        <taxon>Sar</taxon>
        <taxon>Stramenopiles</taxon>
        <taxon>Oomycota</taxon>
        <taxon>Saprolegniomycetes</taxon>
        <taxon>Saprolegniales</taxon>
        <taxon>Verrucalvaceae</taxon>
        <taxon>Aphanomyces</taxon>
    </lineage>
</organism>
<evidence type="ECO:0000256" key="2">
    <source>
        <dbReference type="ARBA" id="ARBA00004236"/>
    </source>
</evidence>
<gene>
    <name evidence="17" type="ORF">DYB36_007481</name>
</gene>
<proteinExistence type="predicted"/>
<dbReference type="PANTHER" id="PTHR16631:SF17">
    <property type="entry name" value="GLUCAN ENDO-1,3-BETA-GLUCOSIDASE BTGC"/>
    <property type="match status" value="1"/>
</dbReference>
<dbReference type="Proteomes" id="UP000265427">
    <property type="component" value="Unassembled WGS sequence"/>
</dbReference>
<keyword evidence="7" id="KW-0325">Glycoprotein</keyword>
<keyword evidence="9" id="KW-0961">Cell wall biogenesis/degradation</keyword>
<keyword evidence="16" id="KW-0732">Signal</keyword>
<feature type="region of interest" description="Disordered" evidence="14">
    <location>
        <begin position="285"/>
        <end position="375"/>
    </location>
</feature>
<dbReference type="EMBL" id="QUSZ01005156">
    <property type="protein sequence ID" value="RHY11012.1"/>
    <property type="molecule type" value="Genomic_DNA"/>
</dbReference>
<evidence type="ECO:0000313" key="18">
    <source>
        <dbReference type="Proteomes" id="UP000265427"/>
    </source>
</evidence>
<evidence type="ECO:0000256" key="3">
    <source>
        <dbReference type="ARBA" id="ARBA00012780"/>
    </source>
</evidence>